<dbReference type="Pfam" id="PF07676">
    <property type="entry name" value="PD40"/>
    <property type="match status" value="3"/>
</dbReference>
<keyword evidence="2" id="KW-0645">Protease</keyword>
<evidence type="ECO:0000256" key="1">
    <source>
        <dbReference type="ARBA" id="ARBA00022801"/>
    </source>
</evidence>
<evidence type="ECO:0000313" key="6">
    <source>
        <dbReference type="Proteomes" id="UP000019494"/>
    </source>
</evidence>
<comment type="caution">
    <text evidence="5">The sequence shown here is derived from an EMBL/GenBank/DDBJ whole genome shotgun (WGS) entry which is preliminary data.</text>
</comment>
<dbReference type="InterPro" id="IPR001375">
    <property type="entry name" value="Peptidase_S9_cat"/>
</dbReference>
<name>W9GMV4_9MICO</name>
<gene>
    <name evidence="5" type="ORF">N864_07285</name>
</gene>
<keyword evidence="2" id="KW-0720">Serine protease</keyword>
<dbReference type="GO" id="GO:0006508">
    <property type="term" value="P:proteolysis"/>
    <property type="evidence" value="ECO:0007669"/>
    <property type="project" value="InterPro"/>
</dbReference>
<keyword evidence="6" id="KW-1185">Reference proteome</keyword>
<evidence type="ECO:0000256" key="3">
    <source>
        <dbReference type="SAM" id="MobiDB-lite"/>
    </source>
</evidence>
<dbReference type="EMBL" id="AWQS01000012">
    <property type="protein sequence ID" value="EWT07435.1"/>
    <property type="molecule type" value="Genomic_DNA"/>
</dbReference>
<feature type="domain" description="Peptidase S9 prolyl oligopeptidase catalytic" evidence="4">
    <location>
        <begin position="447"/>
        <end position="662"/>
    </location>
</feature>
<accession>W9GMV4</accession>
<dbReference type="InterPro" id="IPR029058">
    <property type="entry name" value="AB_hydrolase_fold"/>
</dbReference>
<dbReference type="InterPro" id="IPR011659">
    <property type="entry name" value="WD40"/>
</dbReference>
<dbReference type="Pfam" id="PF00326">
    <property type="entry name" value="Peptidase_S9"/>
    <property type="match status" value="1"/>
</dbReference>
<dbReference type="PANTHER" id="PTHR42776:SF27">
    <property type="entry name" value="DIPEPTIDYL PEPTIDASE FAMILY MEMBER 6"/>
    <property type="match status" value="1"/>
</dbReference>
<dbReference type="Proteomes" id="UP000019494">
    <property type="component" value="Unassembled WGS sequence"/>
</dbReference>
<feature type="region of interest" description="Disordered" evidence="3">
    <location>
        <begin position="63"/>
        <end position="82"/>
    </location>
</feature>
<proteinExistence type="predicted"/>
<dbReference type="RefSeq" id="WP_051518117.1">
    <property type="nucleotide sequence ID" value="NZ_AWQS01000012.1"/>
</dbReference>
<sequence>MTTKPELSEHATIAERIIGSIVEATSPALSPDGSQVAFVVRWTSFEHNTRLSRVWLAPVDGSAPPRPVSGGEHDSAPEWSPDSRELAFVSRRGEKKGDATLHVLPVEGGETRTVATMKEAVDQVRWSPDGRWLGFLSRVRDERYDAKDVSWQPPRKIETFFTRLNDEDWTFDRPTHVHVVPADGTAPPRDLTPGRHEYDGLAWLADSSGVVTSGARHDTWDLDLATDLFVVPLDGDPRELTHQTGNYGQPRVSPDGTTVSFLGQDDPMRIGNQHVGVVPLDGGEHRWVSTGLDRTFTATAGTQEPHWLDDGTLLTTAEDRGETHLYRLHADGRAPERVTDGPITVTAVDARGGSVVACVSAVDRPADLHVVEPSGRLRRLTSFGERYAEVAHPVGWEKFTVPTRDGAGEIDAWVMRPADLDESERHPVVLNVHGGPFTQYGETLFDEAQYQAAAGFVVLMCNPRGGSGREDWWSQSIAGPKHPTTPGAGWGSVDADDVLAVVDAAVERYPFCDPDRVGMQGGSYGGWMATHLAGTTGTRFRAICSERAVNNFLTEEFTSDVSTSFKVELGVTHVDDPDAYVALSPIRHVRAIEVPVLIIHSEEDYRCPVNQAEELFVAMRLLGKDVTFYRFPGESHELSRSGSPVHRRQRAEIILDFFTEHLT</sequence>
<evidence type="ECO:0000259" key="4">
    <source>
        <dbReference type="Pfam" id="PF00326"/>
    </source>
</evidence>
<protein>
    <submittedName>
        <fullName evidence="5">Peptidase S9</fullName>
    </submittedName>
</protein>
<feature type="compositionally biased region" description="Basic and acidic residues" evidence="3">
    <location>
        <begin position="71"/>
        <end position="82"/>
    </location>
</feature>
<dbReference type="Gene3D" id="2.120.10.30">
    <property type="entry name" value="TolB, C-terminal domain"/>
    <property type="match status" value="2"/>
</dbReference>
<evidence type="ECO:0000256" key="2">
    <source>
        <dbReference type="ARBA" id="ARBA00022825"/>
    </source>
</evidence>
<dbReference type="Gene3D" id="3.40.50.1820">
    <property type="entry name" value="alpha/beta hydrolase"/>
    <property type="match status" value="1"/>
</dbReference>
<dbReference type="InterPro" id="IPR011042">
    <property type="entry name" value="6-blade_b-propeller_TolB-like"/>
</dbReference>
<dbReference type="PANTHER" id="PTHR42776">
    <property type="entry name" value="SERINE PEPTIDASE S9 FAMILY MEMBER"/>
    <property type="match status" value="1"/>
</dbReference>
<dbReference type="GO" id="GO:0004252">
    <property type="term" value="F:serine-type endopeptidase activity"/>
    <property type="evidence" value="ECO:0007669"/>
    <property type="project" value="TreeGrafter"/>
</dbReference>
<dbReference type="SUPFAM" id="SSF53474">
    <property type="entry name" value="alpha/beta-Hydrolases"/>
    <property type="match status" value="1"/>
</dbReference>
<organism evidence="5 6">
    <name type="scientific">Intrasporangium chromatireducens Q5-1</name>
    <dbReference type="NCBI Taxonomy" id="584657"/>
    <lineage>
        <taxon>Bacteria</taxon>
        <taxon>Bacillati</taxon>
        <taxon>Actinomycetota</taxon>
        <taxon>Actinomycetes</taxon>
        <taxon>Micrococcales</taxon>
        <taxon>Intrasporangiaceae</taxon>
        <taxon>Intrasporangium</taxon>
    </lineage>
</organism>
<dbReference type="OrthoDB" id="262125at2"/>
<reference evidence="6" key="1">
    <citation type="submission" date="2013-08" db="EMBL/GenBank/DDBJ databases">
        <title>Intrasporangium oryzae NRRL B-24470.</title>
        <authorList>
            <person name="Liu H."/>
            <person name="Wang G."/>
        </authorList>
    </citation>
    <scope>NUCLEOTIDE SEQUENCE [LARGE SCALE GENOMIC DNA]</scope>
    <source>
        <strain evidence="6">Q5-1</strain>
    </source>
</reference>
<dbReference type="AlphaFoldDB" id="W9GMV4"/>
<dbReference type="SUPFAM" id="SSF82171">
    <property type="entry name" value="DPP6 N-terminal domain-like"/>
    <property type="match status" value="1"/>
</dbReference>
<evidence type="ECO:0000313" key="5">
    <source>
        <dbReference type="EMBL" id="EWT07435.1"/>
    </source>
</evidence>
<keyword evidence="1" id="KW-0378">Hydrolase</keyword>